<dbReference type="InterPro" id="IPR036867">
    <property type="entry name" value="R3H_dom_sf"/>
</dbReference>
<accession>A0A9D1UWE8</accession>
<comment type="function">
    <text evidence="6">A probable RNA chaperone. Forms a complex with KhpA which binds to cellular RNA and controls its expression. Plays a role in peptidoglycan (PG) homeostasis and cell length regulation.</text>
</comment>
<dbReference type="SMART" id="SM01245">
    <property type="entry name" value="Jag_N"/>
    <property type="match status" value="1"/>
</dbReference>
<reference evidence="9" key="1">
    <citation type="journal article" date="2021" name="PeerJ">
        <title>Extensive microbial diversity within the chicken gut microbiome revealed by metagenomics and culture.</title>
        <authorList>
            <person name="Gilroy R."/>
            <person name="Ravi A."/>
            <person name="Getino M."/>
            <person name="Pursley I."/>
            <person name="Horton D.L."/>
            <person name="Alikhan N.F."/>
            <person name="Baker D."/>
            <person name="Gharbi K."/>
            <person name="Hall N."/>
            <person name="Watson M."/>
            <person name="Adriaenssens E.M."/>
            <person name="Foster-Nyarko E."/>
            <person name="Jarju S."/>
            <person name="Secka A."/>
            <person name="Antonio M."/>
            <person name="Oren A."/>
            <person name="Chaudhuri R.R."/>
            <person name="La Ragione R."/>
            <person name="Hildebrand F."/>
            <person name="Pallen M.J."/>
        </authorList>
    </citation>
    <scope>NUCLEOTIDE SEQUENCE</scope>
    <source>
        <strain evidence="9">6627</strain>
    </source>
</reference>
<comment type="domain">
    <text evidence="6">Has an N-terminal Jag-N domain and 2 RNA-binding domains (KH and R3H).</text>
</comment>
<dbReference type="InterPro" id="IPR001374">
    <property type="entry name" value="R3H_dom"/>
</dbReference>
<dbReference type="HAMAP" id="MF_00867">
    <property type="entry name" value="KhpB"/>
    <property type="match status" value="1"/>
</dbReference>
<keyword evidence="4 6" id="KW-0143">Chaperone</keyword>
<evidence type="ECO:0000313" key="10">
    <source>
        <dbReference type="Proteomes" id="UP000823963"/>
    </source>
</evidence>
<protein>
    <recommendedName>
        <fullName evidence="6">RNA-binding protein KhpB</fullName>
    </recommendedName>
    <alternativeName>
        <fullName evidence="6">RNA-binding protein EloR</fullName>
    </alternativeName>
</protein>
<dbReference type="GO" id="GO:0008360">
    <property type="term" value="P:regulation of cell shape"/>
    <property type="evidence" value="ECO:0007669"/>
    <property type="project" value="UniProtKB-KW"/>
</dbReference>
<dbReference type="PANTHER" id="PTHR35800:SF1">
    <property type="entry name" value="RNA-BINDING PROTEIN KHPB"/>
    <property type="match status" value="1"/>
</dbReference>
<evidence type="ECO:0000256" key="1">
    <source>
        <dbReference type="ARBA" id="ARBA00022490"/>
    </source>
</evidence>
<comment type="subunit">
    <text evidence="6">Forms a complex with KhpA.</text>
</comment>
<sequence length="259" mass="29517">MKYCGDTVDQALSRGLADLNVGRDQVEVTVVSQGRRGFLGIGKKPAEVEIKVLTPDDQIDDEYTNKLETEITTEVKESEGDYTTETVTESKETSNSDEKDVKAVNEEQLEKALHTVGDYLCEIIEQLGIDAEISVTVNNRYVYYDFDTDQQGLLIGKHGKTINALQILAQAFFDKQIKQRYRVILDVGDYREHRREELQRISKELAERALIERRAFKLGPMPAMERKVVHKTLAANHHIRAKSHGNDPYRYIVIAPKLH</sequence>
<evidence type="ECO:0000256" key="4">
    <source>
        <dbReference type="ARBA" id="ARBA00023186"/>
    </source>
</evidence>
<dbReference type="SMART" id="SM00393">
    <property type="entry name" value="R3H"/>
    <property type="match status" value="1"/>
</dbReference>
<dbReference type="PROSITE" id="PS51061">
    <property type="entry name" value="R3H"/>
    <property type="match status" value="1"/>
</dbReference>
<evidence type="ECO:0000313" key="9">
    <source>
        <dbReference type="EMBL" id="HIX01665.1"/>
    </source>
</evidence>
<dbReference type="GO" id="GO:0071555">
    <property type="term" value="P:cell wall organization"/>
    <property type="evidence" value="ECO:0007669"/>
    <property type="project" value="UniProtKB-KW"/>
</dbReference>
<keyword evidence="1 6" id="KW-0963">Cytoplasm</keyword>
<gene>
    <name evidence="6" type="primary">khpB</name>
    <name evidence="6" type="synonym">eloR</name>
    <name evidence="9" type="ORF">H9861_02805</name>
</gene>
<comment type="caution">
    <text evidence="9">The sequence shown here is derived from an EMBL/GenBank/DDBJ whole genome shotgun (WGS) entry which is preliminary data.</text>
</comment>
<feature type="domain" description="R3H" evidence="8">
    <location>
        <begin position="192"/>
        <end position="258"/>
    </location>
</feature>
<evidence type="ECO:0000256" key="2">
    <source>
        <dbReference type="ARBA" id="ARBA00022884"/>
    </source>
</evidence>
<evidence type="ECO:0000259" key="8">
    <source>
        <dbReference type="PROSITE" id="PS51061"/>
    </source>
</evidence>
<dbReference type="InterPro" id="IPR038247">
    <property type="entry name" value="Jag_N_dom_sf"/>
</dbReference>
<comment type="caution">
    <text evidence="6">Lacks conserved residue(s) required for the propagation of feature annotation.</text>
</comment>
<keyword evidence="2 6" id="KW-0694">RNA-binding</keyword>
<organism evidence="9 10">
    <name type="scientific">Candidatus Ligilactobacillus excrementigallinarum</name>
    <dbReference type="NCBI Taxonomy" id="2838641"/>
    <lineage>
        <taxon>Bacteria</taxon>
        <taxon>Bacillati</taxon>
        <taxon>Bacillota</taxon>
        <taxon>Bacilli</taxon>
        <taxon>Lactobacillales</taxon>
        <taxon>Lactobacillaceae</taxon>
        <taxon>Ligilactobacillus</taxon>
    </lineage>
</organism>
<dbReference type="Pfam" id="PF13083">
    <property type="entry name" value="KH_KhpA-B"/>
    <property type="match status" value="1"/>
</dbReference>
<dbReference type="InterPro" id="IPR039247">
    <property type="entry name" value="KhpB"/>
</dbReference>
<evidence type="ECO:0000256" key="7">
    <source>
        <dbReference type="SAM" id="MobiDB-lite"/>
    </source>
</evidence>
<dbReference type="GO" id="GO:0009252">
    <property type="term" value="P:peptidoglycan biosynthetic process"/>
    <property type="evidence" value="ECO:0007669"/>
    <property type="project" value="UniProtKB-UniRule"/>
</dbReference>
<evidence type="ECO:0000256" key="6">
    <source>
        <dbReference type="HAMAP-Rule" id="MF_00867"/>
    </source>
</evidence>
<comment type="subcellular location">
    <subcellularLocation>
        <location evidence="6">Cytoplasm</location>
    </subcellularLocation>
</comment>
<dbReference type="CDD" id="cd02414">
    <property type="entry name" value="KH-II_Jag"/>
    <property type="match status" value="1"/>
</dbReference>
<dbReference type="SUPFAM" id="SSF82708">
    <property type="entry name" value="R3H domain"/>
    <property type="match status" value="1"/>
</dbReference>
<dbReference type="CDD" id="cd02644">
    <property type="entry name" value="R3H_jag"/>
    <property type="match status" value="1"/>
</dbReference>
<dbReference type="Pfam" id="PF14804">
    <property type="entry name" value="Jag_N"/>
    <property type="match status" value="1"/>
</dbReference>
<keyword evidence="5 6" id="KW-0961">Cell wall biogenesis/degradation</keyword>
<dbReference type="Proteomes" id="UP000823963">
    <property type="component" value="Unassembled WGS sequence"/>
</dbReference>
<dbReference type="Pfam" id="PF01424">
    <property type="entry name" value="R3H"/>
    <property type="match status" value="1"/>
</dbReference>
<feature type="compositionally biased region" description="Basic and acidic residues" evidence="7">
    <location>
        <begin position="88"/>
        <end position="101"/>
    </location>
</feature>
<name>A0A9D1UWE8_9LACO</name>
<comment type="similarity">
    <text evidence="6">Belongs to the KhpB RNA-binding protein family.</text>
</comment>
<dbReference type="InterPro" id="IPR038008">
    <property type="entry name" value="Jag_KH"/>
</dbReference>
<evidence type="ECO:0000256" key="3">
    <source>
        <dbReference type="ARBA" id="ARBA00022960"/>
    </source>
</evidence>
<dbReference type="AlphaFoldDB" id="A0A9D1UWE8"/>
<dbReference type="GO" id="GO:0005737">
    <property type="term" value="C:cytoplasm"/>
    <property type="evidence" value="ECO:0007669"/>
    <property type="project" value="UniProtKB-SubCell"/>
</dbReference>
<dbReference type="EMBL" id="DXFP01000021">
    <property type="protein sequence ID" value="HIX01665.1"/>
    <property type="molecule type" value="Genomic_DNA"/>
</dbReference>
<dbReference type="NCBIfam" id="NF041568">
    <property type="entry name" value="Jag_EloR"/>
    <property type="match status" value="1"/>
</dbReference>
<evidence type="ECO:0000256" key="5">
    <source>
        <dbReference type="ARBA" id="ARBA00023316"/>
    </source>
</evidence>
<dbReference type="InterPro" id="IPR034079">
    <property type="entry name" value="R3H_KhpB"/>
</dbReference>
<reference evidence="9" key="2">
    <citation type="submission" date="2021-04" db="EMBL/GenBank/DDBJ databases">
        <authorList>
            <person name="Gilroy R."/>
        </authorList>
    </citation>
    <scope>NUCLEOTIDE SEQUENCE</scope>
    <source>
        <strain evidence="9">6627</strain>
    </source>
</reference>
<dbReference type="InterPro" id="IPR015946">
    <property type="entry name" value="KH_dom-like_a/b"/>
</dbReference>
<dbReference type="Gene3D" id="3.30.30.80">
    <property type="entry name" value="probable RNA-binding protein from clostridium symbiosum atcc 14940"/>
    <property type="match status" value="1"/>
</dbReference>
<keyword evidence="3 6" id="KW-0133">Cell shape</keyword>
<dbReference type="InterPro" id="IPR032782">
    <property type="entry name" value="KhpB_N"/>
</dbReference>
<dbReference type="PANTHER" id="PTHR35800">
    <property type="entry name" value="PROTEIN JAG"/>
    <property type="match status" value="1"/>
</dbReference>
<proteinExistence type="inferred from homology"/>
<dbReference type="GO" id="GO:0003723">
    <property type="term" value="F:RNA binding"/>
    <property type="evidence" value="ECO:0007669"/>
    <property type="project" value="UniProtKB-UniRule"/>
</dbReference>
<dbReference type="Gene3D" id="3.30.300.20">
    <property type="match status" value="1"/>
</dbReference>
<feature type="region of interest" description="Disordered" evidence="7">
    <location>
        <begin position="74"/>
        <end position="101"/>
    </location>
</feature>
<dbReference type="Gene3D" id="3.30.1370.50">
    <property type="entry name" value="R3H-like domain"/>
    <property type="match status" value="1"/>
</dbReference>